<dbReference type="GO" id="GO:0046917">
    <property type="term" value="F:triphosphoribosyl-dephospho-CoA synthase activity"/>
    <property type="evidence" value="ECO:0007669"/>
    <property type="project" value="InterPro"/>
</dbReference>
<name>A0A2U9IMT8_9CREN</name>
<dbReference type="Proteomes" id="UP000248410">
    <property type="component" value="Chromosome"/>
</dbReference>
<dbReference type="EMBL" id="CP029288">
    <property type="protein sequence ID" value="AWR97315.1"/>
    <property type="molecule type" value="Genomic_DNA"/>
</dbReference>
<reference evidence="1 2" key="1">
    <citation type="submission" date="2018-05" db="EMBL/GenBank/DDBJ databases">
        <title>Complete Genome Sequences of Extremely Thermoacidophilic, Metal-Mobilizing Type-Strain Members of the Archaeal Family Sulfolobaceae: Acidianus brierleyi DSM-1651T, Acidianus sulfidivorans DSM-18786T, Metallosphaera hakonensis DSM-7519T, and Metallosphaera prunae DSM-10039T.</title>
        <authorList>
            <person name="Counts J.A."/>
            <person name="Kelly R.M."/>
        </authorList>
    </citation>
    <scope>NUCLEOTIDE SEQUENCE [LARGE SCALE GENOMIC DNA]</scope>
    <source>
        <strain evidence="1 2">JP7</strain>
    </source>
</reference>
<dbReference type="AlphaFoldDB" id="A0A2U9IMT8"/>
<proteinExistence type="predicted"/>
<dbReference type="PANTHER" id="PTHR42280">
    <property type="entry name" value="CITG FAMILY PROTEIN"/>
    <property type="match status" value="1"/>
</dbReference>
<evidence type="ECO:0000313" key="2">
    <source>
        <dbReference type="Proteomes" id="UP000248410"/>
    </source>
</evidence>
<accession>A0A2U9IMT8</accession>
<dbReference type="Pfam" id="PF01874">
    <property type="entry name" value="CitG"/>
    <property type="match status" value="1"/>
</dbReference>
<dbReference type="Gene3D" id="1.10.4200.10">
    <property type="entry name" value="Triphosphoribosyl-dephospho-CoA protein"/>
    <property type="match status" value="1"/>
</dbReference>
<dbReference type="KEGG" id="asul:DFR86_06955"/>
<dbReference type="PANTHER" id="PTHR42280:SF1">
    <property type="entry name" value="CITG FAMILY PROTEIN"/>
    <property type="match status" value="1"/>
</dbReference>
<dbReference type="InterPro" id="IPR002736">
    <property type="entry name" value="CitG"/>
</dbReference>
<keyword evidence="2" id="KW-1185">Reference proteome</keyword>
<organism evidence="1 2">
    <name type="scientific">Acidianus sulfidivorans JP7</name>
    <dbReference type="NCBI Taxonomy" id="619593"/>
    <lineage>
        <taxon>Archaea</taxon>
        <taxon>Thermoproteota</taxon>
        <taxon>Thermoprotei</taxon>
        <taxon>Sulfolobales</taxon>
        <taxon>Sulfolobaceae</taxon>
        <taxon>Acidianus</taxon>
    </lineage>
</organism>
<gene>
    <name evidence="1" type="ORF">DFR86_06955</name>
</gene>
<sequence length="307" mass="35285">MIEKLEDILDQFCDEIAALLASSTVLESNVFKPGNASRFQDIATVNYKDLVLSSILSVDSYKKTCIKGYKQSEIIYNELYKTVKRSKELDIKYSILGTQLLLLPIAYSSLLSYDITSLRINLSQVIKSLGKEDAKWFAESLKIIQPTYLGIIDKMDYRKISDQTLYEILKFSSNMDSVSRNMVLDYEYTYLAFNILKEEVIKEKNFDIAIQIAYLSILSEIPDGLIYRKFGGRIALEVSKLASIVLKDFNETNLKKFNEYLVYHKINPGSTADIIASAISLYLLEEWYEKNRHSIKLPLPRGCDRIY</sequence>
<evidence type="ECO:0000313" key="1">
    <source>
        <dbReference type="EMBL" id="AWR97315.1"/>
    </source>
</evidence>
<dbReference type="GO" id="GO:0005524">
    <property type="term" value="F:ATP binding"/>
    <property type="evidence" value="ECO:0007669"/>
    <property type="project" value="InterPro"/>
</dbReference>
<protein>
    <submittedName>
        <fullName evidence="1">Triphosphoribosyl-dephospho-CoA synthase</fullName>
    </submittedName>
</protein>